<feature type="domain" description="Cytoplasmic polyadenylation element-binding protein 1 N-terminal" evidence="3">
    <location>
        <begin position="56"/>
        <end position="201"/>
    </location>
</feature>
<evidence type="ECO:0000259" key="3">
    <source>
        <dbReference type="Pfam" id="PF16368"/>
    </source>
</evidence>
<evidence type="ECO:0000313" key="4">
    <source>
        <dbReference type="Ensembl" id="ENSCSAVP00000004444.1"/>
    </source>
</evidence>
<dbReference type="GO" id="GO:0005634">
    <property type="term" value="C:nucleus"/>
    <property type="evidence" value="ECO:0007669"/>
    <property type="project" value="TreeGrafter"/>
</dbReference>
<dbReference type="Pfam" id="PF16368">
    <property type="entry name" value="CEBP1_N"/>
    <property type="match status" value="1"/>
</dbReference>
<dbReference type="GO" id="GO:0043005">
    <property type="term" value="C:neuron projection"/>
    <property type="evidence" value="ECO:0007669"/>
    <property type="project" value="TreeGrafter"/>
</dbReference>
<keyword evidence="5" id="KW-1185">Reference proteome</keyword>
<dbReference type="eggNOG" id="KOG0129">
    <property type="taxonomic scope" value="Eukaryota"/>
</dbReference>
<dbReference type="GO" id="GO:0003730">
    <property type="term" value="F:mRNA 3'-UTR binding"/>
    <property type="evidence" value="ECO:0007669"/>
    <property type="project" value="InterPro"/>
</dbReference>
<evidence type="ECO:0000256" key="1">
    <source>
        <dbReference type="SAM" id="MobiDB-lite"/>
    </source>
</evidence>
<dbReference type="InterPro" id="IPR035979">
    <property type="entry name" value="RBD_domain_sf"/>
</dbReference>
<reference evidence="5" key="1">
    <citation type="submission" date="2003-08" db="EMBL/GenBank/DDBJ databases">
        <authorList>
            <person name="Birren B."/>
            <person name="Nusbaum C."/>
            <person name="Abebe A."/>
            <person name="Abouelleil A."/>
            <person name="Adekoya E."/>
            <person name="Ait-zahra M."/>
            <person name="Allen N."/>
            <person name="Allen T."/>
            <person name="An P."/>
            <person name="Anderson M."/>
            <person name="Anderson S."/>
            <person name="Arachchi H."/>
            <person name="Armbruster J."/>
            <person name="Bachantsang P."/>
            <person name="Baldwin J."/>
            <person name="Barry A."/>
            <person name="Bayul T."/>
            <person name="Blitshsteyn B."/>
            <person name="Bloom T."/>
            <person name="Blye J."/>
            <person name="Boguslavskiy L."/>
            <person name="Borowsky M."/>
            <person name="Boukhgalter B."/>
            <person name="Brunache A."/>
            <person name="Butler J."/>
            <person name="Calixte N."/>
            <person name="Calvo S."/>
            <person name="Camarata J."/>
            <person name="Campo K."/>
            <person name="Chang J."/>
            <person name="Cheshatsang Y."/>
            <person name="Citroen M."/>
            <person name="Collymore A."/>
            <person name="Considine T."/>
            <person name="Cook A."/>
            <person name="Cooke P."/>
            <person name="Corum B."/>
            <person name="Cuomo C."/>
            <person name="David R."/>
            <person name="Dawoe T."/>
            <person name="Degray S."/>
            <person name="Dodge S."/>
            <person name="Dooley K."/>
            <person name="Dorje P."/>
            <person name="Dorjee K."/>
            <person name="Dorris L."/>
            <person name="Duffey N."/>
            <person name="Dupes A."/>
            <person name="Elkins T."/>
            <person name="Engels R."/>
            <person name="Erickson J."/>
            <person name="Farina A."/>
            <person name="Faro S."/>
            <person name="Ferreira P."/>
            <person name="Fischer H."/>
            <person name="Fitzgerald M."/>
            <person name="Foley K."/>
            <person name="Gage D."/>
            <person name="Galagan J."/>
            <person name="Gearin G."/>
            <person name="Gnerre S."/>
            <person name="Gnirke A."/>
            <person name="Goyette A."/>
            <person name="Graham J."/>
            <person name="Grandbois E."/>
            <person name="Gyaltsen K."/>
            <person name="Hafez N."/>
            <person name="Hagopian D."/>
            <person name="Hagos B."/>
            <person name="Hall J."/>
            <person name="Hatcher B."/>
            <person name="Heller A."/>
            <person name="Higgins H."/>
            <person name="Honan T."/>
            <person name="Horn A."/>
            <person name="Houde N."/>
            <person name="Hughes L."/>
            <person name="Hulme W."/>
            <person name="Husby E."/>
            <person name="Iliev I."/>
            <person name="Jaffe D."/>
            <person name="Jones C."/>
            <person name="Kamal M."/>
            <person name="Kamat A."/>
            <person name="Kamvysselis M."/>
            <person name="Karlsson E."/>
            <person name="Kells C."/>
            <person name="Kieu A."/>
            <person name="Kisner P."/>
            <person name="Kodira C."/>
            <person name="Kulbokas E."/>
            <person name="Labutti K."/>
            <person name="Lama D."/>
            <person name="Landers T."/>
            <person name="Leger J."/>
            <person name="Levine S."/>
            <person name="Lewis D."/>
            <person name="Lewis T."/>
            <person name="Lindblad-toh K."/>
            <person name="Liu X."/>
            <person name="Lokyitsang T."/>
            <person name="Lokyitsang Y."/>
            <person name="Lucien O."/>
            <person name="Lui A."/>
            <person name="Ma L.J."/>
            <person name="Mabbitt R."/>
            <person name="Macdonald J."/>
            <person name="Maclean C."/>
            <person name="Major J."/>
            <person name="Manning J."/>
            <person name="Marabella R."/>
            <person name="Maru K."/>
            <person name="Matthews C."/>
            <person name="Mauceli E."/>
            <person name="Mccarthy M."/>
            <person name="Mcdonough S."/>
            <person name="Mcghee T."/>
            <person name="Meldrim J."/>
            <person name="Meneus L."/>
            <person name="Mesirov J."/>
            <person name="Mihalev A."/>
            <person name="Mihova T."/>
            <person name="Mikkelsen T."/>
            <person name="Mlenga V."/>
            <person name="Moru K."/>
            <person name="Mozes J."/>
            <person name="Mulrain L."/>
            <person name="Munson G."/>
            <person name="Naylor J."/>
            <person name="Newes C."/>
            <person name="Nguyen C."/>
            <person name="Nguyen N."/>
            <person name="Nguyen T."/>
            <person name="Nicol R."/>
            <person name="Nielsen C."/>
            <person name="Nizzari M."/>
            <person name="Norbu C."/>
            <person name="Norbu N."/>
            <person name="O'donnell P."/>
            <person name="Okoawo O."/>
            <person name="O'leary S."/>
            <person name="Omotosho B."/>
            <person name="O'neill K."/>
            <person name="Osman S."/>
            <person name="Parker S."/>
            <person name="Perrin D."/>
            <person name="Phunkhang P."/>
            <person name="Piqani B."/>
            <person name="Purcell S."/>
            <person name="Rachupka T."/>
            <person name="Ramasamy U."/>
            <person name="Rameau R."/>
            <person name="Ray V."/>
            <person name="Raymond C."/>
            <person name="Retta R."/>
            <person name="Richardson S."/>
            <person name="Rise C."/>
            <person name="Rodriguez J."/>
            <person name="Rogers J."/>
            <person name="Rogov P."/>
            <person name="Rutman M."/>
            <person name="Schupbach R."/>
            <person name="Seaman C."/>
            <person name="Settipalli S."/>
            <person name="Sharpe T."/>
            <person name="Sheridan J."/>
            <person name="Sherpa N."/>
            <person name="Shi J."/>
            <person name="Smirnov S."/>
            <person name="Smith C."/>
            <person name="Sougnez C."/>
            <person name="Spencer B."/>
            <person name="Stalker J."/>
            <person name="Stange-thomann N."/>
            <person name="Stavropoulos S."/>
            <person name="Stetson K."/>
            <person name="Stone C."/>
            <person name="Stone S."/>
            <person name="Stubbs M."/>
            <person name="Talamas J."/>
            <person name="Tchuinga P."/>
            <person name="Tenzing P."/>
            <person name="Tesfaye S."/>
            <person name="Theodore J."/>
            <person name="Thoulutsang Y."/>
            <person name="Topham K."/>
            <person name="Towey S."/>
            <person name="Tsamla T."/>
            <person name="Tsomo N."/>
            <person name="Vallee D."/>
            <person name="Vassiliev H."/>
            <person name="Venkataraman V."/>
            <person name="Vinson J."/>
            <person name="Vo A."/>
            <person name="Wade C."/>
            <person name="Wang S."/>
            <person name="Wangchuk T."/>
            <person name="Wangdi T."/>
            <person name="Whittaker C."/>
            <person name="Wilkinson J."/>
            <person name="Wu Y."/>
            <person name="Wyman D."/>
            <person name="Yadav S."/>
            <person name="Yang S."/>
            <person name="Yang X."/>
            <person name="Yeager S."/>
            <person name="Yee E."/>
            <person name="Young G."/>
            <person name="Zainoun J."/>
            <person name="Zembeck L."/>
            <person name="Zimmer A."/>
            <person name="Zody M."/>
            <person name="Lander E."/>
        </authorList>
    </citation>
    <scope>NUCLEOTIDE SEQUENCE [LARGE SCALE GENOMIC DNA]</scope>
</reference>
<dbReference type="GO" id="GO:0005737">
    <property type="term" value="C:cytoplasm"/>
    <property type="evidence" value="ECO:0007669"/>
    <property type="project" value="TreeGrafter"/>
</dbReference>
<dbReference type="Ensembl" id="ENSCSAVT00000004508.1">
    <property type="protein sequence ID" value="ENSCSAVP00000004444.1"/>
    <property type="gene ID" value="ENSCSAVG00000002633.1"/>
</dbReference>
<feature type="region of interest" description="Disordered" evidence="1">
    <location>
        <begin position="53"/>
        <end position="81"/>
    </location>
</feature>
<proteinExistence type="predicted"/>
<dbReference type="AlphaFoldDB" id="H2YGJ5"/>
<dbReference type="PANTHER" id="PTHR12566:SF9">
    <property type="entry name" value="CYTOPLASMIC POLYADENYLATION ELEMENT-BINDING PROTEIN 1"/>
    <property type="match status" value="1"/>
</dbReference>
<evidence type="ECO:0000259" key="2">
    <source>
        <dbReference type="Pfam" id="PF16367"/>
    </source>
</evidence>
<dbReference type="InterPro" id="IPR032292">
    <property type="entry name" value="CEBP1_N"/>
</dbReference>
<dbReference type="Pfam" id="PF16367">
    <property type="entry name" value="RRM_7"/>
    <property type="match status" value="1"/>
</dbReference>
<dbReference type="InterPro" id="IPR034819">
    <property type="entry name" value="CPEB"/>
</dbReference>
<feature type="domain" description="RRM" evidence="2">
    <location>
        <begin position="204"/>
        <end position="239"/>
    </location>
</feature>
<reference evidence="4" key="3">
    <citation type="submission" date="2025-09" db="UniProtKB">
        <authorList>
            <consortium name="Ensembl"/>
        </authorList>
    </citation>
    <scope>IDENTIFICATION</scope>
</reference>
<organism evidence="4 5">
    <name type="scientific">Ciona savignyi</name>
    <name type="common">Pacific transparent sea squirt</name>
    <dbReference type="NCBI Taxonomy" id="51511"/>
    <lineage>
        <taxon>Eukaryota</taxon>
        <taxon>Metazoa</taxon>
        <taxon>Chordata</taxon>
        <taxon>Tunicata</taxon>
        <taxon>Ascidiacea</taxon>
        <taxon>Phlebobranchia</taxon>
        <taxon>Cionidae</taxon>
        <taxon>Ciona</taxon>
    </lineage>
</organism>
<evidence type="ECO:0000313" key="5">
    <source>
        <dbReference type="Proteomes" id="UP000007875"/>
    </source>
</evidence>
<dbReference type="GO" id="GO:0008135">
    <property type="term" value="F:translation factor activity, RNA binding"/>
    <property type="evidence" value="ECO:0007669"/>
    <property type="project" value="TreeGrafter"/>
</dbReference>
<reference evidence="4" key="2">
    <citation type="submission" date="2025-08" db="UniProtKB">
        <authorList>
            <consortium name="Ensembl"/>
        </authorList>
    </citation>
    <scope>IDENTIFICATION</scope>
</reference>
<protein>
    <recommendedName>
        <fullName evidence="6">RRM domain-containing protein</fullName>
    </recommendedName>
</protein>
<dbReference type="SUPFAM" id="SSF54928">
    <property type="entry name" value="RNA-binding domain, RBD"/>
    <property type="match status" value="1"/>
</dbReference>
<dbReference type="HOGENOM" id="CLU_1149420_0_0_1"/>
<dbReference type="GO" id="GO:0045202">
    <property type="term" value="C:synapse"/>
    <property type="evidence" value="ECO:0007669"/>
    <property type="project" value="TreeGrafter"/>
</dbReference>
<feature type="compositionally biased region" description="Polar residues" evidence="1">
    <location>
        <begin position="53"/>
        <end position="74"/>
    </location>
</feature>
<dbReference type="Gene3D" id="3.30.70.330">
    <property type="match status" value="1"/>
</dbReference>
<accession>H2YGJ5</accession>
<dbReference type="InterPro" id="IPR000504">
    <property type="entry name" value="RRM_dom"/>
</dbReference>
<dbReference type="InParanoid" id="H2YGJ5"/>
<sequence length="242" mass="26363">MEFDAKIRQLVNRQGCRPDFQTLIEQLQVPRRSVSTEAYTNVFKDGIRLSSLDNSLTGRSDGRSTQSSPDPNELSSFSNGSYFSSSGSEPVSISELVNGLQGLRLSTNPDAFLSSSGIDVSQSGSDLIESSTPRQQIVGHVGPAIQPTLNPFTDQLLDVASLYGVSDKMEYDARLHRSAAATCEATCTWSGQLPIRHYANPTYSPKVFVGGVPWDISEAALHLTFKPYGLVRVEWPGKDMKG</sequence>
<dbReference type="STRING" id="51511.ENSCSAVP00000004444"/>
<dbReference type="GO" id="GO:0000900">
    <property type="term" value="F:mRNA regulatory element binding translation repressor activity"/>
    <property type="evidence" value="ECO:0007669"/>
    <property type="project" value="TreeGrafter"/>
</dbReference>
<evidence type="ECO:0008006" key="6">
    <source>
        <dbReference type="Google" id="ProtNLM"/>
    </source>
</evidence>
<dbReference type="PANTHER" id="PTHR12566">
    <property type="entry name" value="CYTOPLASMIC POLYADENYLATION ELEMENT BINDING PROTEIN CPEB"/>
    <property type="match status" value="1"/>
</dbReference>
<name>H2YGJ5_CIOSA</name>
<dbReference type="GO" id="GO:0043022">
    <property type="term" value="F:ribosome binding"/>
    <property type="evidence" value="ECO:0007669"/>
    <property type="project" value="TreeGrafter"/>
</dbReference>
<dbReference type="Proteomes" id="UP000007875">
    <property type="component" value="Unassembled WGS sequence"/>
</dbReference>
<dbReference type="GO" id="GO:2000766">
    <property type="term" value="P:negative regulation of cytoplasmic translation"/>
    <property type="evidence" value="ECO:0007669"/>
    <property type="project" value="TreeGrafter"/>
</dbReference>
<dbReference type="InterPro" id="IPR012677">
    <property type="entry name" value="Nucleotide-bd_a/b_plait_sf"/>
</dbReference>
<dbReference type="GeneTree" id="ENSGT00940000155524"/>